<reference evidence="1 2" key="1">
    <citation type="journal article" date="2012" name="J. Bacteriol.">
        <title>Genome sequences of type strains of seven species of the marine bacterium Pseudoalteromonas.</title>
        <authorList>
            <person name="Xie B.B."/>
            <person name="Shu Y.L."/>
            <person name="Qin Q.L."/>
            <person name="Rong J.C."/>
            <person name="Zhang X.Y."/>
            <person name="Chen X.L."/>
            <person name="Shi M."/>
            <person name="He H.L."/>
            <person name="Zhou B.C."/>
            <person name="Zhang Y.Z."/>
        </authorList>
    </citation>
    <scope>NUCLEOTIDE SEQUENCE [LARGE SCALE GENOMIC DNA]</scope>
    <source>
        <strain evidence="1 2">A 37-1-2</strain>
    </source>
</reference>
<proteinExistence type="predicted"/>
<dbReference type="AlphaFoldDB" id="A0A290S6I2"/>
<name>A0A290S6I2_9GAMM</name>
<dbReference type="Proteomes" id="UP000016505">
    <property type="component" value="Chromosome I"/>
</dbReference>
<accession>A0A290S6I2</accession>
<dbReference type="KEGG" id="part:PARC_a2079"/>
<dbReference type="EMBL" id="CP011025">
    <property type="protein sequence ID" value="ATC86611.1"/>
    <property type="molecule type" value="Genomic_DNA"/>
</dbReference>
<evidence type="ECO:0000313" key="1">
    <source>
        <dbReference type="EMBL" id="ATC86611.1"/>
    </source>
</evidence>
<sequence length="66" mass="7269">MFYLLNLKYLLSITHKLQVAISSDFNQQAKAIYAPSNALAGTQFNSSNNSYNTRGEVFPIAKAGKV</sequence>
<organism evidence="1 2">
    <name type="scientific">Pseudoalteromonas arctica A 37-1-2</name>
    <dbReference type="NCBI Taxonomy" id="1117313"/>
    <lineage>
        <taxon>Bacteria</taxon>
        <taxon>Pseudomonadati</taxon>
        <taxon>Pseudomonadota</taxon>
        <taxon>Gammaproteobacteria</taxon>
        <taxon>Alteromonadales</taxon>
        <taxon>Pseudoalteromonadaceae</taxon>
        <taxon>Pseudoalteromonas</taxon>
    </lineage>
</organism>
<gene>
    <name evidence="1" type="ORF">PARC_a2079</name>
</gene>
<evidence type="ECO:0000313" key="2">
    <source>
        <dbReference type="Proteomes" id="UP000016505"/>
    </source>
</evidence>
<protein>
    <submittedName>
        <fullName evidence="1">Uncharacterized protein</fullName>
    </submittedName>
</protein>